<dbReference type="EMBL" id="CP003154">
    <property type="protein sequence ID" value="AFL76254.1"/>
    <property type="molecule type" value="Genomic_DNA"/>
</dbReference>
<organism evidence="2 3">
    <name type="scientific">Thiocystis violascens (strain ATCC 17096 / DSM 198 / 6111)</name>
    <name type="common">Chromatium violascens</name>
    <dbReference type="NCBI Taxonomy" id="765911"/>
    <lineage>
        <taxon>Bacteria</taxon>
        <taxon>Pseudomonadati</taxon>
        <taxon>Pseudomonadota</taxon>
        <taxon>Gammaproteobacteria</taxon>
        <taxon>Chromatiales</taxon>
        <taxon>Chromatiaceae</taxon>
        <taxon>Thiocystis</taxon>
    </lineage>
</organism>
<dbReference type="HOGENOM" id="CLU_2037007_0_0_6"/>
<evidence type="ECO:0000256" key="1">
    <source>
        <dbReference type="SAM" id="MobiDB-lite"/>
    </source>
</evidence>
<evidence type="ECO:0000313" key="2">
    <source>
        <dbReference type="EMBL" id="AFL76254.1"/>
    </source>
</evidence>
<evidence type="ECO:0000313" key="3">
    <source>
        <dbReference type="Proteomes" id="UP000006062"/>
    </source>
</evidence>
<reference evidence="2 3" key="1">
    <citation type="submission" date="2012-06" db="EMBL/GenBank/DDBJ databases">
        <title>Complete sequence of Thiocystis violascens DSM 198.</title>
        <authorList>
            <consortium name="US DOE Joint Genome Institute"/>
            <person name="Lucas S."/>
            <person name="Han J."/>
            <person name="Lapidus A."/>
            <person name="Cheng J.-F."/>
            <person name="Goodwin L."/>
            <person name="Pitluck S."/>
            <person name="Peters L."/>
            <person name="Ovchinnikova G."/>
            <person name="Teshima H."/>
            <person name="Detter J.C."/>
            <person name="Han C."/>
            <person name="Tapia R."/>
            <person name="Land M."/>
            <person name="Hauser L."/>
            <person name="Kyrpides N."/>
            <person name="Ivanova N."/>
            <person name="Pagani I."/>
            <person name="Vogl K."/>
            <person name="Liu Z."/>
            <person name="Frigaard N.-U."/>
            <person name="Bryant D."/>
            <person name="Woyke T."/>
        </authorList>
    </citation>
    <scope>NUCLEOTIDE SEQUENCE [LARGE SCALE GENOMIC DNA]</scope>
    <source>
        <strain evidence="3">ATCC 17096 / DSM 198 / 6111</strain>
    </source>
</reference>
<dbReference type="KEGG" id="tvi:Thivi_4455"/>
<protein>
    <submittedName>
        <fullName evidence="2">Uncharacterized protein</fullName>
    </submittedName>
</protein>
<sequence length="121" mass="12081">MLLCLTAWPVGAGDPVLARILAIEAERVIVSVEDGRAGADPTRVVAVEVANRSPGIAVGALVRLWPGASGDPLTGGRLEPLADDLGSLDRTGVRARLMQGGQRGFGGGLGGGGRGSGTGGR</sequence>
<dbReference type="Proteomes" id="UP000006062">
    <property type="component" value="Chromosome"/>
</dbReference>
<name>I3YGY6_THIV6</name>
<keyword evidence="3" id="KW-1185">Reference proteome</keyword>
<dbReference type="AlphaFoldDB" id="I3YGY6"/>
<feature type="compositionally biased region" description="Gly residues" evidence="1">
    <location>
        <begin position="101"/>
        <end position="121"/>
    </location>
</feature>
<accession>I3YGY6</accession>
<proteinExistence type="predicted"/>
<dbReference type="STRING" id="765911.Thivi_4455"/>
<gene>
    <name evidence="2" type="ordered locus">Thivi_4455</name>
</gene>
<feature type="region of interest" description="Disordered" evidence="1">
    <location>
        <begin position="100"/>
        <end position="121"/>
    </location>
</feature>